<evidence type="ECO:0000313" key="2">
    <source>
        <dbReference type="EMBL" id="KKK89672.1"/>
    </source>
</evidence>
<organism evidence="2">
    <name type="scientific">marine sediment metagenome</name>
    <dbReference type="NCBI Taxonomy" id="412755"/>
    <lineage>
        <taxon>unclassified sequences</taxon>
        <taxon>metagenomes</taxon>
        <taxon>ecological metagenomes</taxon>
    </lineage>
</organism>
<dbReference type="AlphaFoldDB" id="A0A0F8Z7D1"/>
<keyword evidence="1" id="KW-0812">Transmembrane</keyword>
<gene>
    <name evidence="2" type="ORF">LCGC14_2730740</name>
</gene>
<proteinExistence type="predicted"/>
<reference evidence="2" key="1">
    <citation type="journal article" date="2015" name="Nature">
        <title>Complex archaea that bridge the gap between prokaryotes and eukaryotes.</title>
        <authorList>
            <person name="Spang A."/>
            <person name="Saw J.H."/>
            <person name="Jorgensen S.L."/>
            <person name="Zaremba-Niedzwiedzka K."/>
            <person name="Martijn J."/>
            <person name="Lind A.E."/>
            <person name="van Eijk R."/>
            <person name="Schleper C."/>
            <person name="Guy L."/>
            <person name="Ettema T.J."/>
        </authorList>
    </citation>
    <scope>NUCLEOTIDE SEQUENCE</scope>
</reference>
<feature type="transmembrane region" description="Helical" evidence="1">
    <location>
        <begin position="47"/>
        <end position="72"/>
    </location>
</feature>
<keyword evidence="1" id="KW-1133">Transmembrane helix</keyword>
<keyword evidence="1" id="KW-0472">Membrane</keyword>
<comment type="caution">
    <text evidence="2">The sequence shown here is derived from an EMBL/GenBank/DDBJ whole genome shotgun (WGS) entry which is preliminary data.</text>
</comment>
<name>A0A0F8Z7D1_9ZZZZ</name>
<feature type="transmembrane region" description="Helical" evidence="1">
    <location>
        <begin position="6"/>
        <end position="27"/>
    </location>
</feature>
<accession>A0A0F8Z7D1</accession>
<evidence type="ECO:0000256" key="1">
    <source>
        <dbReference type="SAM" id="Phobius"/>
    </source>
</evidence>
<dbReference type="EMBL" id="LAZR01049428">
    <property type="protein sequence ID" value="KKK89672.1"/>
    <property type="molecule type" value="Genomic_DNA"/>
</dbReference>
<sequence>MALIGFIVAGLVGWVITGYLAGAYMFAYAQREFALIAESERASDKRIATYLCCFGPVGLAGMVLGTTLWGLFNWRGIYHGLDFGWPWA</sequence>
<protein>
    <submittedName>
        <fullName evidence="2">Uncharacterized protein</fullName>
    </submittedName>
</protein>